<sequence length="826" mass="89596">MGIEMSKQMTAIGWMVVLAAGGVMVQSSAPVMARSMPTTDAMTAITRPTVAPAAQLTQRMPPEGRPMVSPQPDRPVGGLYAPNPDGSLDRFVLDKTEVTAQVTGNLSRVTVQQTFTNPFDRPLEAVYVFPLPENAAVDDMEIRIGDRVIKGDLKTREEARQIYEQARQEGRTAGLLEQERDNIFTQSLANIRPGEAIQVTIQYTESLRFEGGDYEFVFPMVVGPRYNPGNLIGSNGNTDQVPDGSRINPPVLPPGSRSGHDISLRLSIDAGVPIEAVRSPSHKIDFTGKGRFTAVQLSPADSIPNKDFILRYRVAGANTQASVLTQGDDRGGFFGLYLIPAIGYPQRAIVPKDVVFLMDTSGSQQGQPLAKSKELMRRFINGLNPNDTFTIIDFANAATRLSDRPLANTAANRQRALGYIEALQANGGTNLQAGIDEVLRFPAAEAGRLRSVVLLTDGYIGNDREVIASVQRNLKPGNRLFSFGVGSSVNRFLLDRLAEVGRGTLQVVRQDETTEAPVEKFFRQIANPVLTEVRVRWEGPGPGPDLYPAAAPDLFAAQPLVIFGRKADRAPGTLIVTGRTAGNQPFEQRFKVEFSQSDRPAIAQLWARSRIKDLMNQLYGNEVKSLVDRVVETSLAYRVLSQYTAFVAVSEEVRVNPDGSTQRVTVPVELPEGTSYEGFFGASDRSEAARSVGAPPRPTGGQGGRSGSQPAPLPIAPPPPAGEVEGDLTSPLPTGPTVQIASAPGLDQRAIEQLTQHLKRNLPANLRGTFVVTLTLERGSVVGVVWDDTVSSALTPEQAAQFRQVLLRWANAPTNLRSLQLQVELR</sequence>
<evidence type="ECO:0000313" key="5">
    <source>
        <dbReference type="Proteomes" id="UP001604335"/>
    </source>
</evidence>
<organism evidence="4 5">
    <name type="scientific">Limnothrix redekei LRLZ20PSL1</name>
    <dbReference type="NCBI Taxonomy" id="3112953"/>
    <lineage>
        <taxon>Bacteria</taxon>
        <taxon>Bacillati</taxon>
        <taxon>Cyanobacteriota</taxon>
        <taxon>Cyanophyceae</taxon>
        <taxon>Pseudanabaenales</taxon>
        <taxon>Pseudanabaenaceae</taxon>
        <taxon>Limnothrix</taxon>
    </lineage>
</organism>
<dbReference type="PROSITE" id="PS50234">
    <property type="entry name" value="VWFA"/>
    <property type="match status" value="1"/>
</dbReference>
<dbReference type="PANTHER" id="PTHR45737:SF6">
    <property type="entry name" value="VON WILLEBRAND FACTOR A DOMAIN-CONTAINING PROTEIN 5A"/>
    <property type="match status" value="1"/>
</dbReference>
<evidence type="ECO:0000259" key="2">
    <source>
        <dbReference type="PROSITE" id="PS50234"/>
    </source>
</evidence>
<dbReference type="Pfam" id="PF13768">
    <property type="entry name" value="VWA_3"/>
    <property type="match status" value="1"/>
</dbReference>
<feature type="domain" description="VIT" evidence="3">
    <location>
        <begin position="77"/>
        <end position="205"/>
    </location>
</feature>
<evidence type="ECO:0000259" key="3">
    <source>
        <dbReference type="PROSITE" id="PS51468"/>
    </source>
</evidence>
<dbReference type="InterPro" id="IPR013694">
    <property type="entry name" value="VIT"/>
</dbReference>
<dbReference type="PROSITE" id="PS51468">
    <property type="entry name" value="VIT"/>
    <property type="match status" value="1"/>
</dbReference>
<dbReference type="NCBIfam" id="NF033769">
    <property type="entry name" value="after_VWA_1"/>
    <property type="match status" value="1"/>
</dbReference>
<dbReference type="Pfam" id="PF08487">
    <property type="entry name" value="VIT"/>
    <property type="match status" value="1"/>
</dbReference>
<dbReference type="Gene3D" id="3.40.50.410">
    <property type="entry name" value="von Willebrand factor, type A domain"/>
    <property type="match status" value="1"/>
</dbReference>
<dbReference type="EMBL" id="JAZAQF010000051">
    <property type="protein sequence ID" value="MFG3817722.1"/>
    <property type="molecule type" value="Genomic_DNA"/>
</dbReference>
<gene>
    <name evidence="4" type="ORF">VPK24_08740</name>
</gene>
<dbReference type="SUPFAM" id="SSF53300">
    <property type="entry name" value="vWA-like"/>
    <property type="match status" value="1"/>
</dbReference>
<feature type="compositionally biased region" description="Pro residues" evidence="1">
    <location>
        <begin position="711"/>
        <end position="721"/>
    </location>
</feature>
<dbReference type="SMART" id="SM00609">
    <property type="entry name" value="VIT"/>
    <property type="match status" value="1"/>
</dbReference>
<keyword evidence="5" id="KW-1185">Reference proteome</keyword>
<accession>A0ABW7C974</accession>
<proteinExistence type="predicted"/>
<dbReference type="InterPro" id="IPR002035">
    <property type="entry name" value="VWF_A"/>
</dbReference>
<dbReference type="PANTHER" id="PTHR45737">
    <property type="entry name" value="VON WILLEBRAND FACTOR A DOMAIN-CONTAINING PROTEIN 5A"/>
    <property type="match status" value="1"/>
</dbReference>
<protein>
    <submittedName>
        <fullName evidence="4">VIT domain-containing protein</fullName>
    </submittedName>
</protein>
<dbReference type="InterPro" id="IPR036465">
    <property type="entry name" value="vWFA_dom_sf"/>
</dbReference>
<evidence type="ECO:0000313" key="4">
    <source>
        <dbReference type="EMBL" id="MFG3817722.1"/>
    </source>
</evidence>
<dbReference type="Proteomes" id="UP001604335">
    <property type="component" value="Unassembled WGS sequence"/>
</dbReference>
<dbReference type="SMART" id="SM00327">
    <property type="entry name" value="VWA"/>
    <property type="match status" value="1"/>
</dbReference>
<feature type="domain" description="VWFA" evidence="2">
    <location>
        <begin position="353"/>
        <end position="525"/>
    </location>
</feature>
<evidence type="ECO:0000256" key="1">
    <source>
        <dbReference type="SAM" id="MobiDB-lite"/>
    </source>
</evidence>
<reference evidence="5" key="1">
    <citation type="journal article" date="2024" name="Algal Res.">
        <title>Biochemical, toxicological and genomic investigation of a high-biomass producing Limnothrix strain isolated from Italian shallow drinking water reservoir.</title>
        <authorList>
            <person name="Simonazzi M."/>
            <person name="Shishido T.K."/>
            <person name="Delbaje E."/>
            <person name="Wahlsten M."/>
            <person name="Fewer D.P."/>
            <person name="Sivonen K."/>
            <person name="Pezzolesi L."/>
            <person name="Pistocchi R."/>
        </authorList>
    </citation>
    <scope>NUCLEOTIDE SEQUENCE [LARGE SCALE GENOMIC DNA]</scope>
    <source>
        <strain evidence="5">LRLZ20PSL1</strain>
    </source>
</reference>
<comment type="caution">
    <text evidence="4">The sequence shown here is derived from an EMBL/GenBank/DDBJ whole genome shotgun (WGS) entry which is preliminary data.</text>
</comment>
<feature type="region of interest" description="Disordered" evidence="1">
    <location>
        <begin position="675"/>
        <end position="737"/>
    </location>
</feature>
<name>A0ABW7C974_9CYAN</name>